<evidence type="ECO:0000256" key="4">
    <source>
        <dbReference type="PROSITE-ProRule" id="PRU00335"/>
    </source>
</evidence>
<dbReference type="EMBL" id="JACHJU010000005">
    <property type="protein sequence ID" value="MBB4943454.1"/>
    <property type="molecule type" value="Genomic_DNA"/>
</dbReference>
<dbReference type="SUPFAM" id="SSF46689">
    <property type="entry name" value="Homeodomain-like"/>
    <property type="match status" value="1"/>
</dbReference>
<organism evidence="6 7">
    <name type="scientific">Streptosporangium album</name>
    <dbReference type="NCBI Taxonomy" id="47479"/>
    <lineage>
        <taxon>Bacteria</taxon>
        <taxon>Bacillati</taxon>
        <taxon>Actinomycetota</taxon>
        <taxon>Actinomycetes</taxon>
        <taxon>Streptosporangiales</taxon>
        <taxon>Streptosporangiaceae</taxon>
        <taxon>Streptosporangium</taxon>
    </lineage>
</organism>
<evidence type="ECO:0000313" key="6">
    <source>
        <dbReference type="EMBL" id="MBB4943454.1"/>
    </source>
</evidence>
<dbReference type="GO" id="GO:0000976">
    <property type="term" value="F:transcription cis-regulatory region binding"/>
    <property type="evidence" value="ECO:0007669"/>
    <property type="project" value="TreeGrafter"/>
</dbReference>
<dbReference type="RefSeq" id="WP_221466772.1">
    <property type="nucleotide sequence ID" value="NZ_BAABEK010000085.1"/>
</dbReference>
<keyword evidence="7" id="KW-1185">Reference proteome</keyword>
<dbReference type="InterPro" id="IPR009057">
    <property type="entry name" value="Homeodomain-like_sf"/>
</dbReference>
<accession>A0A7W7WEJ4</accession>
<keyword evidence="2 4" id="KW-0238">DNA-binding</keyword>
<dbReference type="InterPro" id="IPR023772">
    <property type="entry name" value="DNA-bd_HTH_TetR-type_CS"/>
</dbReference>
<reference evidence="6 7" key="1">
    <citation type="submission" date="2020-08" db="EMBL/GenBank/DDBJ databases">
        <title>Sequencing the genomes of 1000 actinobacteria strains.</title>
        <authorList>
            <person name="Klenk H.-P."/>
        </authorList>
    </citation>
    <scope>NUCLEOTIDE SEQUENCE [LARGE SCALE GENOMIC DNA]</scope>
    <source>
        <strain evidence="6 7">DSM 43023</strain>
    </source>
</reference>
<evidence type="ECO:0000256" key="3">
    <source>
        <dbReference type="ARBA" id="ARBA00023163"/>
    </source>
</evidence>
<evidence type="ECO:0000313" key="7">
    <source>
        <dbReference type="Proteomes" id="UP000534286"/>
    </source>
</evidence>
<gene>
    <name evidence="6" type="ORF">FHR32_007854</name>
</gene>
<dbReference type="GO" id="GO:0003700">
    <property type="term" value="F:DNA-binding transcription factor activity"/>
    <property type="evidence" value="ECO:0007669"/>
    <property type="project" value="TreeGrafter"/>
</dbReference>
<dbReference type="PROSITE" id="PS50977">
    <property type="entry name" value="HTH_TETR_2"/>
    <property type="match status" value="1"/>
</dbReference>
<proteinExistence type="predicted"/>
<dbReference type="InterPro" id="IPR050109">
    <property type="entry name" value="HTH-type_TetR-like_transc_reg"/>
</dbReference>
<sequence length="235" mass="26208">MLGRPRQDLNRADRILDAAADLLVRLGYRKVTIEDIAQQVGIGKGTVYLHWRTKQQLFEALLLREAITYIDKLLDALRGDPSTVLPHRLMAASFLIIHDRPVLRAMFTGDVEQLQTRMADSAMRSHELLATTSFLDLLIRHGLFRADVPNPAYALSAIHGGFLLLDNLDPAAAELDVQARADALAHVVQASFEPTGRPDPRTLAAAASEIMTVFENVIPPYREWIYGYQRTPESG</sequence>
<feature type="domain" description="HTH tetR-type" evidence="5">
    <location>
        <begin position="9"/>
        <end position="69"/>
    </location>
</feature>
<comment type="caution">
    <text evidence="6">The sequence shown here is derived from an EMBL/GenBank/DDBJ whole genome shotgun (WGS) entry which is preliminary data.</text>
</comment>
<dbReference type="Pfam" id="PF00440">
    <property type="entry name" value="TetR_N"/>
    <property type="match status" value="1"/>
</dbReference>
<dbReference type="InterPro" id="IPR001647">
    <property type="entry name" value="HTH_TetR"/>
</dbReference>
<dbReference type="AlphaFoldDB" id="A0A7W7WEJ4"/>
<dbReference type="PRINTS" id="PR00455">
    <property type="entry name" value="HTHTETR"/>
</dbReference>
<evidence type="ECO:0000259" key="5">
    <source>
        <dbReference type="PROSITE" id="PS50977"/>
    </source>
</evidence>
<evidence type="ECO:0000256" key="1">
    <source>
        <dbReference type="ARBA" id="ARBA00023015"/>
    </source>
</evidence>
<dbReference type="PROSITE" id="PS01081">
    <property type="entry name" value="HTH_TETR_1"/>
    <property type="match status" value="1"/>
</dbReference>
<keyword evidence="3" id="KW-0804">Transcription</keyword>
<dbReference type="Proteomes" id="UP000534286">
    <property type="component" value="Unassembled WGS sequence"/>
</dbReference>
<name>A0A7W7WEJ4_9ACTN</name>
<evidence type="ECO:0000256" key="2">
    <source>
        <dbReference type="ARBA" id="ARBA00023125"/>
    </source>
</evidence>
<dbReference type="PANTHER" id="PTHR30055">
    <property type="entry name" value="HTH-TYPE TRANSCRIPTIONAL REGULATOR RUTR"/>
    <property type="match status" value="1"/>
</dbReference>
<protein>
    <submittedName>
        <fullName evidence="6">AcrR family transcriptional regulator</fullName>
    </submittedName>
</protein>
<dbReference type="Gene3D" id="1.10.357.10">
    <property type="entry name" value="Tetracycline Repressor, domain 2"/>
    <property type="match status" value="1"/>
</dbReference>
<feature type="DNA-binding region" description="H-T-H motif" evidence="4">
    <location>
        <begin position="32"/>
        <end position="51"/>
    </location>
</feature>
<keyword evidence="1" id="KW-0805">Transcription regulation</keyword>
<dbReference type="PANTHER" id="PTHR30055:SF234">
    <property type="entry name" value="HTH-TYPE TRANSCRIPTIONAL REGULATOR BETI"/>
    <property type="match status" value="1"/>
</dbReference>